<sequence length="353" mass="39164">MLNLPPGRYVERGEGAPHGAAEAHDEEGGTMADLAMDYDKLYAMQRGLHALVERADTAGGIGTWQEIGDGTATSNESIFGNYELSYEFQVFYGLSKTRIDEGKDKLERFGDMFGGVADAMLQQDATLASNALVMAGQTLHDRWLGEKEAVENWEERNDAWNAYLEEIGAADYFDEHPDADIWEVCSNPEAPEWCQAWRDDYGEDRPAPPGERPPDPEDDQPTHIWLEDEDGSSVKVWLEFDEDHNVIGEKTTVDTGNGQETTTTIEYDGPPDPSEPDDDGNTYDRRDYTITTINPDGSETVSEVTINEDGSGSQTSTTTSKNDDGEEETEVTEYTRKGPSGDDAEWVEVDEDD</sequence>
<gene>
    <name evidence="2" type="ORF">SAMN06297387_11417</name>
</gene>
<feature type="compositionally biased region" description="Polar residues" evidence="1">
    <location>
        <begin position="253"/>
        <end position="265"/>
    </location>
</feature>
<feature type="region of interest" description="Disordered" evidence="1">
    <location>
        <begin position="1"/>
        <end position="28"/>
    </location>
</feature>
<evidence type="ECO:0000313" key="3">
    <source>
        <dbReference type="Proteomes" id="UP000219072"/>
    </source>
</evidence>
<protein>
    <recommendedName>
        <fullName evidence="4">Serine/arginine repetitive matrix protein 2</fullName>
    </recommendedName>
</protein>
<dbReference type="Proteomes" id="UP000219072">
    <property type="component" value="Unassembled WGS sequence"/>
</dbReference>
<dbReference type="AlphaFoldDB" id="A0A286DZE7"/>
<feature type="compositionally biased region" description="Basic and acidic residues" evidence="1">
    <location>
        <begin position="9"/>
        <end position="27"/>
    </location>
</feature>
<evidence type="ECO:0008006" key="4">
    <source>
        <dbReference type="Google" id="ProtNLM"/>
    </source>
</evidence>
<keyword evidence="3" id="KW-1185">Reference proteome</keyword>
<feature type="region of interest" description="Disordered" evidence="1">
    <location>
        <begin position="247"/>
        <end position="353"/>
    </location>
</feature>
<dbReference type="EMBL" id="OCNE01000014">
    <property type="protein sequence ID" value="SOD64038.1"/>
    <property type="molecule type" value="Genomic_DNA"/>
</dbReference>
<proteinExistence type="predicted"/>
<evidence type="ECO:0000256" key="1">
    <source>
        <dbReference type="SAM" id="MobiDB-lite"/>
    </source>
</evidence>
<evidence type="ECO:0000313" key="2">
    <source>
        <dbReference type="EMBL" id="SOD64038.1"/>
    </source>
</evidence>
<accession>A0A286DZE7</accession>
<feature type="region of interest" description="Disordered" evidence="1">
    <location>
        <begin position="199"/>
        <end position="224"/>
    </location>
</feature>
<feature type="compositionally biased region" description="Acidic residues" evidence="1">
    <location>
        <begin position="342"/>
        <end position="353"/>
    </location>
</feature>
<feature type="compositionally biased region" description="Low complexity" evidence="1">
    <location>
        <begin position="310"/>
        <end position="320"/>
    </location>
</feature>
<reference evidence="2 3" key="1">
    <citation type="submission" date="2017-09" db="EMBL/GenBank/DDBJ databases">
        <authorList>
            <person name="Ehlers B."/>
            <person name="Leendertz F.H."/>
        </authorList>
    </citation>
    <scope>NUCLEOTIDE SEQUENCE [LARGE SCALE GENOMIC DNA]</scope>
    <source>
        <strain evidence="2 3">CGMCC 4.7095</strain>
    </source>
</reference>
<name>A0A286DZE7_9ACTN</name>
<organism evidence="2 3">
    <name type="scientific">Streptomyces zhaozhouensis</name>
    <dbReference type="NCBI Taxonomy" id="1300267"/>
    <lineage>
        <taxon>Bacteria</taxon>
        <taxon>Bacillati</taxon>
        <taxon>Actinomycetota</taxon>
        <taxon>Actinomycetes</taxon>
        <taxon>Kitasatosporales</taxon>
        <taxon>Streptomycetaceae</taxon>
        <taxon>Streptomyces</taxon>
    </lineage>
</organism>
<feature type="compositionally biased region" description="Polar residues" evidence="1">
    <location>
        <begin position="289"/>
        <end position="305"/>
    </location>
</feature>